<reference evidence="1" key="2">
    <citation type="journal article" date="2024" name="Plant">
        <title>Genomic evolution and insights into agronomic trait innovations of Sesamum species.</title>
        <authorList>
            <person name="Miao H."/>
            <person name="Wang L."/>
            <person name="Qu L."/>
            <person name="Liu H."/>
            <person name="Sun Y."/>
            <person name="Le M."/>
            <person name="Wang Q."/>
            <person name="Wei S."/>
            <person name="Zheng Y."/>
            <person name="Lin W."/>
            <person name="Duan Y."/>
            <person name="Cao H."/>
            <person name="Xiong S."/>
            <person name="Wang X."/>
            <person name="Wei L."/>
            <person name="Li C."/>
            <person name="Ma Q."/>
            <person name="Ju M."/>
            <person name="Zhao R."/>
            <person name="Li G."/>
            <person name="Mu C."/>
            <person name="Tian Q."/>
            <person name="Mei H."/>
            <person name="Zhang T."/>
            <person name="Gao T."/>
            <person name="Zhang H."/>
        </authorList>
    </citation>
    <scope>NUCLEOTIDE SEQUENCE</scope>
    <source>
        <strain evidence="1">3651</strain>
    </source>
</reference>
<organism evidence="1 2">
    <name type="scientific">Sesamum alatum</name>
    <dbReference type="NCBI Taxonomy" id="300844"/>
    <lineage>
        <taxon>Eukaryota</taxon>
        <taxon>Viridiplantae</taxon>
        <taxon>Streptophyta</taxon>
        <taxon>Embryophyta</taxon>
        <taxon>Tracheophyta</taxon>
        <taxon>Spermatophyta</taxon>
        <taxon>Magnoliopsida</taxon>
        <taxon>eudicotyledons</taxon>
        <taxon>Gunneridae</taxon>
        <taxon>Pentapetalae</taxon>
        <taxon>asterids</taxon>
        <taxon>lamiids</taxon>
        <taxon>Lamiales</taxon>
        <taxon>Pedaliaceae</taxon>
        <taxon>Sesamum</taxon>
    </lineage>
</organism>
<proteinExistence type="predicted"/>
<sequence length="176" mass="19653">MSGPNVDARLITFRLIKRQTSYDATDSKSSAIINSYFRYLHCVIAHTLFDLGDSEGVVHHSELLFMWVMGLEEVKGKNLVDLATCQAMKMITRISAVNICSHLSPSNPFPCLTPSPRSNHSDSGQFVAASTAGRCRDQRPSGSTTTRLFLCSRIVPWTSARLLSTDTRHWILDHQQ</sequence>
<comment type="caution">
    <text evidence="1">The sequence shown here is derived from an EMBL/GenBank/DDBJ whole genome shotgun (WGS) entry which is preliminary data.</text>
</comment>
<dbReference type="AlphaFoldDB" id="A0AAE1XJ72"/>
<reference evidence="1" key="1">
    <citation type="submission" date="2020-06" db="EMBL/GenBank/DDBJ databases">
        <authorList>
            <person name="Li T."/>
            <person name="Hu X."/>
            <person name="Zhang T."/>
            <person name="Song X."/>
            <person name="Zhang H."/>
            <person name="Dai N."/>
            <person name="Sheng W."/>
            <person name="Hou X."/>
            <person name="Wei L."/>
        </authorList>
    </citation>
    <scope>NUCLEOTIDE SEQUENCE</scope>
    <source>
        <strain evidence="1">3651</strain>
        <tissue evidence="1">Leaf</tissue>
    </source>
</reference>
<name>A0AAE1XJ72_9LAMI</name>
<evidence type="ECO:0000313" key="2">
    <source>
        <dbReference type="Proteomes" id="UP001293254"/>
    </source>
</evidence>
<gene>
    <name evidence="1" type="ORF">Salat_2886300</name>
</gene>
<accession>A0AAE1XJ72</accession>
<dbReference type="Proteomes" id="UP001293254">
    <property type="component" value="Unassembled WGS sequence"/>
</dbReference>
<protein>
    <submittedName>
        <fullName evidence="1">Uncharacterized protein</fullName>
    </submittedName>
</protein>
<keyword evidence="2" id="KW-1185">Reference proteome</keyword>
<evidence type="ECO:0000313" key="1">
    <source>
        <dbReference type="EMBL" id="KAK4412394.1"/>
    </source>
</evidence>
<dbReference type="EMBL" id="JACGWO010000013">
    <property type="protein sequence ID" value="KAK4412394.1"/>
    <property type="molecule type" value="Genomic_DNA"/>
</dbReference>